<keyword evidence="1" id="KW-0732">Signal</keyword>
<name>A0A8J6Z6P5_9RHOB</name>
<feature type="domain" description="DUF4394" evidence="2">
    <location>
        <begin position="39"/>
        <end position="251"/>
    </location>
</feature>
<comment type="caution">
    <text evidence="3">The sequence shown here is derived from an EMBL/GenBank/DDBJ whole genome shotgun (WGS) entry which is preliminary data.</text>
</comment>
<dbReference type="SUPFAM" id="SSF63825">
    <property type="entry name" value="YWTD domain"/>
    <property type="match status" value="1"/>
</dbReference>
<proteinExistence type="predicted"/>
<feature type="signal peptide" evidence="1">
    <location>
        <begin position="1"/>
        <end position="21"/>
    </location>
</feature>
<dbReference type="EMBL" id="JACVXA010000009">
    <property type="protein sequence ID" value="MBE3637445.1"/>
    <property type="molecule type" value="Genomic_DNA"/>
</dbReference>
<organism evidence="3 4">
    <name type="scientific">Mangrovicoccus algicola</name>
    <dbReference type="NCBI Taxonomy" id="2771008"/>
    <lineage>
        <taxon>Bacteria</taxon>
        <taxon>Pseudomonadati</taxon>
        <taxon>Pseudomonadota</taxon>
        <taxon>Alphaproteobacteria</taxon>
        <taxon>Rhodobacterales</taxon>
        <taxon>Paracoccaceae</taxon>
        <taxon>Mangrovicoccus</taxon>
    </lineage>
</organism>
<reference evidence="3" key="1">
    <citation type="submission" date="2020-09" db="EMBL/GenBank/DDBJ databases">
        <title>A novel bacterium of genus Mangrovicoccus, isolated from South China Sea.</title>
        <authorList>
            <person name="Huang H."/>
            <person name="Mo K."/>
            <person name="Hu Y."/>
        </authorList>
    </citation>
    <scope>NUCLEOTIDE SEQUENCE</scope>
    <source>
        <strain evidence="3">HB182678</strain>
    </source>
</reference>
<dbReference type="RefSeq" id="WP_193180054.1">
    <property type="nucleotide sequence ID" value="NZ_JACVXA010000009.1"/>
</dbReference>
<evidence type="ECO:0000259" key="2">
    <source>
        <dbReference type="Pfam" id="PF14339"/>
    </source>
</evidence>
<protein>
    <submittedName>
        <fullName evidence="3">DUF4394 domain-containing protein</fullName>
    </submittedName>
</protein>
<keyword evidence="4" id="KW-1185">Reference proteome</keyword>
<dbReference type="AlphaFoldDB" id="A0A8J6Z6P5"/>
<dbReference type="Pfam" id="PF14339">
    <property type="entry name" value="DUF4394"/>
    <property type="match status" value="1"/>
</dbReference>
<evidence type="ECO:0000313" key="3">
    <source>
        <dbReference type="EMBL" id="MBE3637445.1"/>
    </source>
</evidence>
<accession>A0A8J6Z6P5</accession>
<dbReference type="Proteomes" id="UP000609121">
    <property type="component" value="Unassembled WGS sequence"/>
</dbReference>
<evidence type="ECO:0000313" key="4">
    <source>
        <dbReference type="Proteomes" id="UP000609121"/>
    </source>
</evidence>
<gene>
    <name evidence="3" type="ORF">ICN82_04415</name>
</gene>
<feature type="chain" id="PRO_5035267636" evidence="1">
    <location>
        <begin position="22"/>
        <end position="267"/>
    </location>
</feature>
<dbReference type="InterPro" id="IPR025507">
    <property type="entry name" value="DUF4394"/>
</dbReference>
<evidence type="ECO:0000256" key="1">
    <source>
        <dbReference type="SAM" id="SignalP"/>
    </source>
</evidence>
<sequence length="267" mass="27822">MMKTATATLGLLALTATVAQADDHGMKAVALSGDRMLHVIDAGTATVGESMEVTGVDRLLGIDLRPSNGQLIGVTDTFDIVEIDPISGEATVISTMDTELPIEGEAPVIVDFNPMADKLRFMSGTTNHRVDIESGAVTVDGSLAFEEQDMHAGEAPAIVAAAYINSYGKPDATAMYDIDSTIVALIRQTSPNDGTLAAVGKLGIDAADSYAFDIATDAEGANTAWLVAAGQLHTVSLEDGAITESWDIEGAGDAVIRDITFMTAEKM</sequence>